<dbReference type="EMBL" id="BONC01000047">
    <property type="protein sequence ID" value="GIF59467.1"/>
    <property type="molecule type" value="Genomic_DNA"/>
</dbReference>
<dbReference type="InterPro" id="IPR035930">
    <property type="entry name" value="FomD-like_sf"/>
</dbReference>
<proteinExistence type="predicted"/>
<evidence type="ECO:0000313" key="4">
    <source>
        <dbReference type="Proteomes" id="UP000624325"/>
    </source>
</evidence>
<evidence type="ECO:0000256" key="1">
    <source>
        <dbReference type="ARBA" id="ARBA00022801"/>
    </source>
</evidence>
<comment type="caution">
    <text evidence="3">The sequence shown here is derived from an EMBL/GenBank/DDBJ whole genome shotgun (WGS) entry which is preliminary data.</text>
</comment>
<sequence>MVVSDDAQGLLLWQPAGITFWRLMTADGRTHHDGTLDELGPMELTAQPWIGGPLLMYHPADGAPWSIWLFHDEHTGEFTGWYVNLEDPYRRWDDDGLAGIDTADHALDILVAPDRSWRWKDEDELAAKTGNADYWDAAGAAQIRANGEAVVELVENGKFPFDGAWFDLQPDASWRVPGDRPPGWDRPRAV</sequence>
<dbReference type="Proteomes" id="UP000624325">
    <property type="component" value="Unassembled WGS sequence"/>
</dbReference>
<protein>
    <recommendedName>
        <fullName evidence="2">DUF402 domain-containing protein</fullName>
    </recommendedName>
</protein>
<dbReference type="PANTHER" id="PTHR39159:SF1">
    <property type="entry name" value="UPF0374 PROTEIN YGAC"/>
    <property type="match status" value="1"/>
</dbReference>
<reference evidence="3 4" key="1">
    <citation type="submission" date="2021-01" db="EMBL/GenBank/DDBJ databases">
        <title>Whole genome shotgun sequence of Asanoa iriomotensis NBRC 100142.</title>
        <authorList>
            <person name="Komaki H."/>
            <person name="Tamura T."/>
        </authorList>
    </citation>
    <scope>NUCLEOTIDE SEQUENCE [LARGE SCALE GENOMIC DNA]</scope>
    <source>
        <strain evidence="3 4">NBRC 100142</strain>
    </source>
</reference>
<dbReference type="PANTHER" id="PTHR39159">
    <property type="match status" value="1"/>
</dbReference>
<keyword evidence="4" id="KW-1185">Reference proteome</keyword>
<dbReference type="SUPFAM" id="SSF159234">
    <property type="entry name" value="FomD-like"/>
    <property type="match status" value="1"/>
</dbReference>
<evidence type="ECO:0000313" key="3">
    <source>
        <dbReference type="EMBL" id="GIF59467.1"/>
    </source>
</evidence>
<dbReference type="InterPro" id="IPR050212">
    <property type="entry name" value="Ntdp-like"/>
</dbReference>
<feature type="domain" description="DUF402" evidence="2">
    <location>
        <begin position="44"/>
        <end position="159"/>
    </location>
</feature>
<evidence type="ECO:0000259" key="2">
    <source>
        <dbReference type="Pfam" id="PF04167"/>
    </source>
</evidence>
<organism evidence="3 4">
    <name type="scientific">Asanoa iriomotensis</name>
    <dbReference type="NCBI Taxonomy" id="234613"/>
    <lineage>
        <taxon>Bacteria</taxon>
        <taxon>Bacillati</taxon>
        <taxon>Actinomycetota</taxon>
        <taxon>Actinomycetes</taxon>
        <taxon>Micromonosporales</taxon>
        <taxon>Micromonosporaceae</taxon>
        <taxon>Asanoa</taxon>
    </lineage>
</organism>
<gene>
    <name evidence="3" type="ORF">Air01nite_55620</name>
</gene>
<dbReference type="Gene3D" id="2.40.380.10">
    <property type="entry name" value="FomD-like"/>
    <property type="match status" value="1"/>
</dbReference>
<dbReference type="InterPro" id="IPR007295">
    <property type="entry name" value="DUF402"/>
</dbReference>
<keyword evidence="1" id="KW-0378">Hydrolase</keyword>
<dbReference type="Pfam" id="PF04167">
    <property type="entry name" value="DUF402"/>
    <property type="match status" value="1"/>
</dbReference>
<accession>A0ABQ4C9K6</accession>
<name>A0ABQ4C9K6_9ACTN</name>